<dbReference type="InterPro" id="IPR050109">
    <property type="entry name" value="HTH-type_TetR-like_transc_reg"/>
</dbReference>
<dbReference type="Pfam" id="PF00440">
    <property type="entry name" value="TetR_N"/>
    <property type="match status" value="1"/>
</dbReference>
<dbReference type="PROSITE" id="PS01081">
    <property type="entry name" value="HTH_TETR_1"/>
    <property type="match status" value="1"/>
</dbReference>
<sequence length="189" mass="20384">MTSPRRRDAAGTRRLLLEAARRRFARNGYAATTVRDIADEAGVNVALINRYFASKEGLFEACLQGVGNELGDAVVGVDQVPRIIARQLSGAHKGEHPNQLLLLLRSSGDERAEEIRLGILRSFAERMAAAGNCAPGNEDCLLRAQVLLSAALGLALLRSTTTMEPLTSADEHDLLAPLQDLFDALLPGR</sequence>
<dbReference type="PANTHER" id="PTHR30055">
    <property type="entry name" value="HTH-TYPE TRANSCRIPTIONAL REGULATOR RUTR"/>
    <property type="match status" value="1"/>
</dbReference>
<evidence type="ECO:0000256" key="1">
    <source>
        <dbReference type="ARBA" id="ARBA00023015"/>
    </source>
</evidence>
<dbReference type="GO" id="GO:0003700">
    <property type="term" value="F:DNA-binding transcription factor activity"/>
    <property type="evidence" value="ECO:0007669"/>
    <property type="project" value="TreeGrafter"/>
</dbReference>
<dbReference type="EMBL" id="FNQB01000004">
    <property type="protein sequence ID" value="SDZ59780.1"/>
    <property type="molecule type" value="Genomic_DNA"/>
</dbReference>
<dbReference type="AlphaFoldDB" id="A0A1H3UBD3"/>
<dbReference type="InterPro" id="IPR023772">
    <property type="entry name" value="DNA-bd_HTH_TetR-type_CS"/>
</dbReference>
<keyword evidence="2 4" id="KW-0238">DNA-binding</keyword>
<keyword evidence="3" id="KW-0804">Transcription</keyword>
<dbReference type="SUPFAM" id="SSF46689">
    <property type="entry name" value="Homeodomain-like"/>
    <property type="match status" value="1"/>
</dbReference>
<dbReference type="RefSeq" id="WP_239083538.1">
    <property type="nucleotide sequence ID" value="NZ_BOND01000005.1"/>
</dbReference>
<dbReference type="GO" id="GO:0000976">
    <property type="term" value="F:transcription cis-regulatory region binding"/>
    <property type="evidence" value="ECO:0007669"/>
    <property type="project" value="TreeGrafter"/>
</dbReference>
<evidence type="ECO:0000313" key="7">
    <source>
        <dbReference type="Proteomes" id="UP000199632"/>
    </source>
</evidence>
<keyword evidence="1" id="KW-0805">Transcription regulation</keyword>
<proteinExistence type="predicted"/>
<protein>
    <submittedName>
        <fullName evidence="6">Transcriptional regulator, TetR family</fullName>
    </submittedName>
</protein>
<dbReference type="PANTHER" id="PTHR30055:SF234">
    <property type="entry name" value="HTH-TYPE TRANSCRIPTIONAL REGULATOR BETI"/>
    <property type="match status" value="1"/>
</dbReference>
<keyword evidence="7" id="KW-1185">Reference proteome</keyword>
<dbReference type="PROSITE" id="PS50977">
    <property type="entry name" value="HTH_TETR_2"/>
    <property type="match status" value="1"/>
</dbReference>
<dbReference type="STRING" id="137265.SAMN05421684_6935"/>
<dbReference type="PRINTS" id="PR00455">
    <property type="entry name" value="HTHTETR"/>
</dbReference>
<organism evidence="6 7">
    <name type="scientific">Asanoa ishikariensis</name>
    <dbReference type="NCBI Taxonomy" id="137265"/>
    <lineage>
        <taxon>Bacteria</taxon>
        <taxon>Bacillati</taxon>
        <taxon>Actinomycetota</taxon>
        <taxon>Actinomycetes</taxon>
        <taxon>Micromonosporales</taxon>
        <taxon>Micromonosporaceae</taxon>
        <taxon>Asanoa</taxon>
    </lineage>
</organism>
<dbReference type="InterPro" id="IPR001647">
    <property type="entry name" value="HTH_TetR"/>
</dbReference>
<dbReference type="InterPro" id="IPR036271">
    <property type="entry name" value="Tet_transcr_reg_TetR-rel_C_sf"/>
</dbReference>
<dbReference type="Pfam" id="PF17920">
    <property type="entry name" value="TetR_C_16"/>
    <property type="match status" value="1"/>
</dbReference>
<reference evidence="7" key="1">
    <citation type="submission" date="2016-10" db="EMBL/GenBank/DDBJ databases">
        <authorList>
            <person name="Varghese N."/>
            <person name="Submissions S."/>
        </authorList>
    </citation>
    <scope>NUCLEOTIDE SEQUENCE [LARGE SCALE GENOMIC DNA]</scope>
    <source>
        <strain evidence="7">DSM 44718</strain>
    </source>
</reference>
<accession>A0A1H3UBD3</accession>
<name>A0A1H3UBD3_9ACTN</name>
<dbReference type="SUPFAM" id="SSF48498">
    <property type="entry name" value="Tetracyclin repressor-like, C-terminal domain"/>
    <property type="match status" value="1"/>
</dbReference>
<evidence type="ECO:0000313" key="6">
    <source>
        <dbReference type="EMBL" id="SDZ59780.1"/>
    </source>
</evidence>
<dbReference type="InterPro" id="IPR041678">
    <property type="entry name" value="TetR_C_16"/>
</dbReference>
<evidence type="ECO:0000256" key="4">
    <source>
        <dbReference type="PROSITE-ProRule" id="PRU00335"/>
    </source>
</evidence>
<evidence type="ECO:0000256" key="3">
    <source>
        <dbReference type="ARBA" id="ARBA00023163"/>
    </source>
</evidence>
<dbReference type="InterPro" id="IPR009057">
    <property type="entry name" value="Homeodomain-like_sf"/>
</dbReference>
<dbReference type="Gene3D" id="1.10.357.10">
    <property type="entry name" value="Tetracycline Repressor, domain 2"/>
    <property type="match status" value="1"/>
</dbReference>
<dbReference type="Proteomes" id="UP000199632">
    <property type="component" value="Unassembled WGS sequence"/>
</dbReference>
<feature type="domain" description="HTH tetR-type" evidence="5">
    <location>
        <begin position="10"/>
        <end position="70"/>
    </location>
</feature>
<gene>
    <name evidence="6" type="ORF">SAMN05421684_6935</name>
</gene>
<evidence type="ECO:0000256" key="2">
    <source>
        <dbReference type="ARBA" id="ARBA00023125"/>
    </source>
</evidence>
<evidence type="ECO:0000259" key="5">
    <source>
        <dbReference type="PROSITE" id="PS50977"/>
    </source>
</evidence>
<feature type="DNA-binding region" description="H-T-H motif" evidence="4">
    <location>
        <begin position="33"/>
        <end position="52"/>
    </location>
</feature>